<protein>
    <submittedName>
        <fullName evidence="1">Uncharacterized protein</fullName>
    </submittedName>
</protein>
<sequence length="107" mass="12626">MTSNQTYLPPKINGLETRLAEQNQVERRQNADRIYNVLINNEDNEKRIKNLPRQSISDPLWDQFFNGTVYLNLLEFVISKKYLAKIEYKYEPLTKESSKAASLKKFI</sequence>
<evidence type="ECO:0000313" key="1">
    <source>
        <dbReference type="EMBL" id="PKC61967.1"/>
    </source>
</evidence>
<dbReference type="Proteomes" id="UP000232688">
    <property type="component" value="Unassembled WGS sequence"/>
</dbReference>
<evidence type="ECO:0000313" key="2">
    <source>
        <dbReference type="Proteomes" id="UP000232688"/>
    </source>
</evidence>
<organism evidence="1 2">
    <name type="scientific">Rhizophagus irregularis</name>
    <dbReference type="NCBI Taxonomy" id="588596"/>
    <lineage>
        <taxon>Eukaryota</taxon>
        <taxon>Fungi</taxon>
        <taxon>Fungi incertae sedis</taxon>
        <taxon>Mucoromycota</taxon>
        <taxon>Glomeromycotina</taxon>
        <taxon>Glomeromycetes</taxon>
        <taxon>Glomerales</taxon>
        <taxon>Glomeraceae</taxon>
        <taxon>Rhizophagus</taxon>
    </lineage>
</organism>
<name>A0A2N0RF87_9GLOM</name>
<dbReference type="EMBL" id="LLXH01000915">
    <property type="protein sequence ID" value="PKC61967.1"/>
    <property type="molecule type" value="Genomic_DNA"/>
</dbReference>
<accession>A0A2N0RF87</accession>
<reference evidence="1 2" key="1">
    <citation type="submission" date="2017-10" db="EMBL/GenBank/DDBJ databases">
        <title>Extensive intraspecific genome diversity in a model arbuscular mycorrhizal fungus.</title>
        <authorList>
            <person name="Chen E.C.H."/>
            <person name="Morin E."/>
            <person name="Baudet D."/>
            <person name="Noel J."/>
            <person name="Ndikumana S."/>
            <person name="Charron P."/>
            <person name="St-Onge C."/>
            <person name="Giorgi J."/>
            <person name="Grigoriev I.V."/>
            <person name="Roux C."/>
            <person name="Martin F.M."/>
            <person name="Corradi N."/>
        </authorList>
    </citation>
    <scope>NUCLEOTIDE SEQUENCE [LARGE SCALE GENOMIC DNA]</scope>
    <source>
        <strain evidence="1 2">A1</strain>
    </source>
</reference>
<proteinExistence type="predicted"/>
<gene>
    <name evidence="1" type="ORF">RhiirA1_465782</name>
</gene>
<dbReference type="VEuPathDB" id="FungiDB:RhiirFUN_014545"/>
<reference evidence="1 2" key="2">
    <citation type="submission" date="2017-10" db="EMBL/GenBank/DDBJ databases">
        <title>Genome analyses suggest a sexual origin of heterokaryosis in a supposedly ancient asexual fungus.</title>
        <authorList>
            <person name="Corradi N."/>
            <person name="Sedzielewska K."/>
            <person name="Noel J."/>
            <person name="Charron P."/>
            <person name="Farinelli L."/>
            <person name="Marton T."/>
            <person name="Kruger M."/>
            <person name="Pelin A."/>
            <person name="Brachmann A."/>
            <person name="Corradi N."/>
        </authorList>
    </citation>
    <scope>NUCLEOTIDE SEQUENCE [LARGE SCALE GENOMIC DNA]</scope>
    <source>
        <strain evidence="1 2">A1</strain>
    </source>
</reference>
<dbReference type="VEuPathDB" id="FungiDB:RhiirA1_465782"/>
<comment type="caution">
    <text evidence="1">The sequence shown here is derived from an EMBL/GenBank/DDBJ whole genome shotgun (WGS) entry which is preliminary data.</text>
</comment>
<dbReference type="AlphaFoldDB" id="A0A2N0RF87"/>